<organism evidence="1 2">
    <name type="scientific">Clostridium drakei</name>
    <dbReference type="NCBI Taxonomy" id="332101"/>
    <lineage>
        <taxon>Bacteria</taxon>
        <taxon>Bacillati</taxon>
        <taxon>Bacillota</taxon>
        <taxon>Clostridia</taxon>
        <taxon>Eubacteriales</taxon>
        <taxon>Clostridiaceae</taxon>
        <taxon>Clostridium</taxon>
    </lineage>
</organism>
<dbReference type="AlphaFoldDB" id="A0A2U8DJZ7"/>
<dbReference type="KEGG" id="cdrk:B9W14_00785"/>
<proteinExistence type="predicted"/>
<keyword evidence="2" id="KW-1185">Reference proteome</keyword>
<gene>
    <name evidence="1" type="ORF">B9W14_00785</name>
</gene>
<evidence type="ECO:0000313" key="1">
    <source>
        <dbReference type="EMBL" id="AWI03100.1"/>
    </source>
</evidence>
<dbReference type="EMBL" id="CP020953">
    <property type="protein sequence ID" value="AWI03100.1"/>
    <property type="molecule type" value="Genomic_DNA"/>
</dbReference>
<name>A0A2U8DJZ7_9CLOT</name>
<accession>A0A2U8DJZ7</accession>
<dbReference type="Proteomes" id="UP000244910">
    <property type="component" value="Chromosome"/>
</dbReference>
<sequence length="134" mass="15868">MCIKTEMKGMRKMINSQLTIEDIEYIERRTKKAIEKFNIENLMDYTLDSYGGCDLIDFYKTIVEETLIEEVTVCGEELSDGKFEITFEFDDKDRWYIDSYAWDTVEIILESLMDNVIIPHMKRGRTSCQNQYIA</sequence>
<evidence type="ECO:0000313" key="2">
    <source>
        <dbReference type="Proteomes" id="UP000244910"/>
    </source>
</evidence>
<reference evidence="2" key="1">
    <citation type="submission" date="2017-04" db="EMBL/GenBank/DDBJ databases">
        <authorList>
            <person name="Song Y."/>
            <person name="Cho B.-K."/>
        </authorList>
    </citation>
    <scope>NUCLEOTIDE SEQUENCE [LARGE SCALE GENOMIC DNA]</scope>
    <source>
        <strain evidence="2">SL1</strain>
    </source>
</reference>
<protein>
    <submittedName>
        <fullName evidence="1">Uncharacterized protein</fullName>
    </submittedName>
</protein>